<dbReference type="RefSeq" id="WP_094033637.1">
    <property type="nucleotide sequence ID" value="NZ_CP022540.1"/>
</dbReference>
<dbReference type="EMBL" id="CP022540">
    <property type="protein sequence ID" value="ASP19393.1"/>
    <property type="molecule type" value="Genomic_DNA"/>
</dbReference>
<dbReference type="Pfam" id="PF13387">
    <property type="entry name" value="Lnb_N"/>
    <property type="match status" value="1"/>
</dbReference>
<name>A0A222DZR1_9RHOB</name>
<protein>
    <submittedName>
        <fullName evidence="2">Membrane protein</fullName>
    </submittedName>
</protein>
<evidence type="ECO:0000313" key="2">
    <source>
        <dbReference type="EMBL" id="ASP19393.1"/>
    </source>
</evidence>
<keyword evidence="3" id="KW-1185">Reference proteome</keyword>
<dbReference type="InterPro" id="IPR025178">
    <property type="entry name" value="Lnb_N"/>
</dbReference>
<organism evidence="2 3">
    <name type="scientific">Antarctobacter heliothermus</name>
    <dbReference type="NCBI Taxonomy" id="74033"/>
    <lineage>
        <taxon>Bacteria</taxon>
        <taxon>Pseudomonadati</taxon>
        <taxon>Pseudomonadota</taxon>
        <taxon>Alphaproteobacteria</taxon>
        <taxon>Rhodobacterales</taxon>
        <taxon>Roseobacteraceae</taxon>
        <taxon>Antarctobacter</taxon>
    </lineage>
</organism>
<dbReference type="Proteomes" id="UP000203589">
    <property type="component" value="Chromosome"/>
</dbReference>
<sequence length="279" mass="31928">MKRFLLLLPLLLIGGLYLNWQLTTASHDRDWRDDYSRLPQVTERDGRFRVEDIRNWNYGMDGTIARQEWITRDIDPDTLEQAYFLLEPFGAVDAIAHTMLAFSFADGTAYVASIEARREKGEAYSAAKAAMLPIFEYMFVWTTERDMYGNSEFYAGDQLYLYPLAIPLAQQKAVMTAMLEETAEIAETPRWYNTLFSNCTNVLARTVNKLDAGAVPFDIAWFLPGYSDEFLYDEGFLAQADSFEAAHQMAHISPLIRELYRIMDPADFSRALRAARGGI</sequence>
<dbReference type="OrthoDB" id="274718at2"/>
<dbReference type="AlphaFoldDB" id="A0A222DZR1"/>
<reference evidence="2 3" key="1">
    <citation type="submission" date="2017-07" db="EMBL/GenBank/DDBJ databases">
        <title>Genome Sequence of Antarctobacter heliothermus Strain SMS3 Isolated from a culture of the Diatom Skeletonema marinoi.</title>
        <authorList>
            <person name="Topel M."/>
            <person name="Pinder M.I.M."/>
            <person name="Johansson O.N."/>
            <person name="Kourtchenko O."/>
            <person name="Godhe A."/>
            <person name="Clarke A.K."/>
        </authorList>
    </citation>
    <scope>NUCLEOTIDE SEQUENCE [LARGE SCALE GENOMIC DNA]</scope>
    <source>
        <strain evidence="2 3">SMS3</strain>
    </source>
</reference>
<evidence type="ECO:0000313" key="3">
    <source>
        <dbReference type="Proteomes" id="UP000203589"/>
    </source>
</evidence>
<accession>A0A222DZR1</accession>
<proteinExistence type="predicted"/>
<gene>
    <name evidence="2" type="ORF">ANTHELSMS3_00674</name>
</gene>
<dbReference type="KEGG" id="aht:ANTHELSMS3_00674"/>
<evidence type="ECO:0000259" key="1">
    <source>
        <dbReference type="Pfam" id="PF13387"/>
    </source>
</evidence>
<feature type="domain" description="Lnb N-terminal periplasmic" evidence="1">
    <location>
        <begin position="66"/>
        <end position="213"/>
    </location>
</feature>